<dbReference type="EMBL" id="CAKOGP040001770">
    <property type="protein sequence ID" value="CAJ1950768.1"/>
    <property type="molecule type" value="Genomic_DNA"/>
</dbReference>
<dbReference type="InterPro" id="IPR001375">
    <property type="entry name" value="Peptidase_S9_cat"/>
</dbReference>
<dbReference type="Pfam" id="PF00326">
    <property type="entry name" value="Peptidase_S9"/>
    <property type="match status" value="1"/>
</dbReference>
<dbReference type="SUPFAM" id="SSF53474">
    <property type="entry name" value="alpha/beta-Hydrolases"/>
    <property type="match status" value="1"/>
</dbReference>
<feature type="region of interest" description="Disordered" evidence="7">
    <location>
        <begin position="59"/>
        <end position="81"/>
    </location>
</feature>
<comment type="caution">
    <text evidence="10">The sequence shown here is derived from an EMBL/GenBank/DDBJ whole genome shotgun (WGS) entry which is preliminary data.</text>
</comment>
<comment type="function">
    <text evidence="5">Serine peptidase whose precise substrate specificity remains unclear. Does not cleave peptides after a arginine or lysine residue. Regulates trans-Golgi network morphology and sorting by regulating the membrane binding of the AP-1 complex. May play a role in the regulation of synaptic vesicle exocytosis.</text>
</comment>
<comment type="similarity">
    <text evidence="1 6">Belongs to the peptidase S9A family.</text>
</comment>
<dbReference type="SUPFAM" id="SSF50993">
    <property type="entry name" value="Peptidase/esterase 'gauge' domain"/>
    <property type="match status" value="1"/>
</dbReference>
<dbReference type="GO" id="GO:0004252">
    <property type="term" value="F:serine-type endopeptidase activity"/>
    <property type="evidence" value="ECO:0007669"/>
    <property type="project" value="UniProtKB-UniRule"/>
</dbReference>
<keyword evidence="2 6" id="KW-0645">Protease</keyword>
<dbReference type="InterPro" id="IPR051543">
    <property type="entry name" value="Serine_Peptidase_S9A"/>
</dbReference>
<dbReference type="PRINTS" id="PR00862">
    <property type="entry name" value="PROLIGOPTASE"/>
</dbReference>
<evidence type="ECO:0000256" key="1">
    <source>
        <dbReference type="ARBA" id="ARBA00005228"/>
    </source>
</evidence>
<reference evidence="10" key="1">
    <citation type="submission" date="2023-08" db="EMBL/GenBank/DDBJ databases">
        <authorList>
            <person name="Audoor S."/>
            <person name="Bilcke G."/>
        </authorList>
    </citation>
    <scope>NUCLEOTIDE SEQUENCE</scope>
</reference>
<evidence type="ECO:0000256" key="4">
    <source>
        <dbReference type="ARBA" id="ARBA00022825"/>
    </source>
</evidence>
<evidence type="ECO:0000259" key="9">
    <source>
        <dbReference type="Pfam" id="PF02897"/>
    </source>
</evidence>
<dbReference type="InterPro" id="IPR002470">
    <property type="entry name" value="Peptidase_S9A"/>
</dbReference>
<evidence type="ECO:0000259" key="8">
    <source>
        <dbReference type="Pfam" id="PF00326"/>
    </source>
</evidence>
<dbReference type="GO" id="GO:0006508">
    <property type="term" value="P:proteolysis"/>
    <property type="evidence" value="ECO:0007669"/>
    <property type="project" value="UniProtKB-KW"/>
</dbReference>
<feature type="domain" description="Peptidase S9A N-terminal" evidence="9">
    <location>
        <begin position="144"/>
        <end position="557"/>
    </location>
</feature>
<dbReference type="Pfam" id="PF02897">
    <property type="entry name" value="Peptidase_S9_N"/>
    <property type="match status" value="1"/>
</dbReference>
<dbReference type="InterPro" id="IPR023302">
    <property type="entry name" value="Pept_S9A_N"/>
</dbReference>
<name>A0AAD2FSX9_9STRA</name>
<keyword evidence="4 6" id="KW-0720">Serine protease</keyword>
<evidence type="ECO:0000313" key="10">
    <source>
        <dbReference type="EMBL" id="CAJ1950768.1"/>
    </source>
</evidence>
<proteinExistence type="inferred from homology"/>
<evidence type="ECO:0000256" key="7">
    <source>
        <dbReference type="SAM" id="MobiDB-lite"/>
    </source>
</evidence>
<organism evidence="10 11">
    <name type="scientific">Cylindrotheca closterium</name>
    <dbReference type="NCBI Taxonomy" id="2856"/>
    <lineage>
        <taxon>Eukaryota</taxon>
        <taxon>Sar</taxon>
        <taxon>Stramenopiles</taxon>
        <taxon>Ochrophyta</taxon>
        <taxon>Bacillariophyta</taxon>
        <taxon>Bacillariophyceae</taxon>
        <taxon>Bacillariophycidae</taxon>
        <taxon>Bacillariales</taxon>
        <taxon>Bacillariaceae</taxon>
        <taxon>Cylindrotheca</taxon>
    </lineage>
</organism>
<protein>
    <recommendedName>
        <fullName evidence="6">Prolyl endopeptidase</fullName>
        <ecNumber evidence="6">3.4.21.-</ecNumber>
    </recommendedName>
</protein>
<keyword evidence="11" id="KW-1185">Reference proteome</keyword>
<dbReference type="PANTHER" id="PTHR11757">
    <property type="entry name" value="PROTEASE FAMILY S9A OLIGOPEPTIDASE"/>
    <property type="match status" value="1"/>
</dbReference>
<dbReference type="Gene3D" id="2.130.10.120">
    <property type="entry name" value="Prolyl oligopeptidase, N-terminal domain"/>
    <property type="match status" value="1"/>
</dbReference>
<dbReference type="AlphaFoldDB" id="A0AAD2FSX9"/>
<dbReference type="PANTHER" id="PTHR11757:SF19">
    <property type="entry name" value="PROLYL ENDOPEPTIDASE-LIKE"/>
    <property type="match status" value="1"/>
</dbReference>
<dbReference type="Proteomes" id="UP001295423">
    <property type="component" value="Unassembled WGS sequence"/>
</dbReference>
<dbReference type="EC" id="3.4.21.-" evidence="6"/>
<evidence type="ECO:0000256" key="6">
    <source>
        <dbReference type="RuleBase" id="RU368024"/>
    </source>
</evidence>
<sequence length="854" mass="96815">MPRLSSTFIASSPLKSILLLVTITTIWKSALSASSKSRRLFINNYNHRSTSSLFAQALSPLTPNNNRNHSLRQQQQQQQQQQLFSRHCLAMSTTTATATATTNAAPPVPRREEDRVVLAGVAPNDWDEALPRQSEESTEELLDPNMPVSDPYGWMRSDKRDNQEVLDHLKAENEYTQACIKHLEPLQKELYQEFLSSIQETDYTTPRPRGDYWYYTRTFQGKSYKQYCRAPKAKDATLSIKWDGSAESPILEGEEVYLDQNILGKDKPYCSLGAASISPSQTHLAYAVDFTGDEIYQVYIRDLKTGEDAPLYKLDGEDKELLATSGNVVWAADEKSLFYMTMDDQHRPDKLWLRQNWQDAKPKERLLKEERDDIYWSHASKSLDGKYLFFETASSETSEAWFLPTDSLDQEMQCIAPRRNKVLYEVEHGHGKWYVWTNVGGTPNMKLMTTDAKANTADKWELVLDDKGEAIFDGSYDKALDSVTVLNSHVVVEGRQEGIPRVWIYNPSAKQLQRLEFDEPAHDVGLGAHYEFETDKIAIGYDSLVTPPQTMEISLAAPADDRTVLKEKEVPGYDKEVYGCDRRTVLSRDGTTEVPISIVYRKDVMEKAKAGEKVPIHLYGYGSYGSCCEADFDSTRLPLLERGMIYVIAHIRGGGEMGRQWYEEPNGAKFLCKKNTFNDFVDIARFLVDNWTTPALLSCEGRSAGGMLIGSSINQAPELFRCAILGVPFVDVVGTMIDASIPLTSAEWVEWGNPNEKKYFQYMMDYNPMTNVQPGVQYPSCWLTGGLHDPRVQFWEPTKFAATLRHANPEGNNVVCLKMDMSAGHFSASDRYKYLKELSIDYSFLLDQLGLTKK</sequence>
<feature type="compositionally biased region" description="Polar residues" evidence="7">
    <location>
        <begin position="59"/>
        <end position="72"/>
    </location>
</feature>
<evidence type="ECO:0000256" key="5">
    <source>
        <dbReference type="ARBA" id="ARBA00045448"/>
    </source>
</evidence>
<evidence type="ECO:0000313" key="11">
    <source>
        <dbReference type="Proteomes" id="UP001295423"/>
    </source>
</evidence>
<evidence type="ECO:0000256" key="2">
    <source>
        <dbReference type="ARBA" id="ARBA00022670"/>
    </source>
</evidence>
<dbReference type="Gene3D" id="3.40.50.1820">
    <property type="entry name" value="alpha/beta hydrolase"/>
    <property type="match status" value="1"/>
</dbReference>
<gene>
    <name evidence="10" type="ORF">CYCCA115_LOCUS12747</name>
</gene>
<evidence type="ECO:0000256" key="3">
    <source>
        <dbReference type="ARBA" id="ARBA00022801"/>
    </source>
</evidence>
<accession>A0AAD2FSX9</accession>
<keyword evidence="3 6" id="KW-0378">Hydrolase</keyword>
<feature type="domain" description="Peptidase S9 prolyl oligopeptidase catalytic" evidence="8">
    <location>
        <begin position="632"/>
        <end position="850"/>
    </location>
</feature>
<dbReference type="InterPro" id="IPR029058">
    <property type="entry name" value="AB_hydrolase_fold"/>
</dbReference>